<accession>A0A4P5P9Z6</accession>
<dbReference type="Gene3D" id="3.40.50.1820">
    <property type="entry name" value="alpha/beta hydrolase"/>
    <property type="match status" value="1"/>
</dbReference>
<evidence type="ECO:0000313" key="3">
    <source>
        <dbReference type="Proteomes" id="UP000290567"/>
    </source>
</evidence>
<evidence type="ECO:0000313" key="2">
    <source>
        <dbReference type="EMBL" id="GCF94907.1"/>
    </source>
</evidence>
<keyword evidence="3" id="KW-1185">Reference proteome</keyword>
<dbReference type="SUPFAM" id="SSF53474">
    <property type="entry name" value="alpha/beta-Hydrolases"/>
    <property type="match status" value="1"/>
</dbReference>
<comment type="caution">
    <text evidence="2">The sequence shown here is derived from an EMBL/GenBank/DDBJ whole genome shotgun (WGS) entry which is preliminary data.</text>
</comment>
<reference evidence="3" key="1">
    <citation type="submission" date="2019-02" db="EMBL/GenBank/DDBJ databases">
        <title>Draft genome sequence of Enterococcus sp. Gos25-1.</title>
        <authorList>
            <person name="Tanaka N."/>
            <person name="Shiwa Y."/>
            <person name="Fujita N."/>
        </authorList>
    </citation>
    <scope>NUCLEOTIDE SEQUENCE [LARGE SCALE GENOMIC DNA]</scope>
    <source>
        <strain evidence="3">Gos25-1</strain>
    </source>
</reference>
<feature type="domain" description="Serine aminopeptidase S33" evidence="1">
    <location>
        <begin position="31"/>
        <end position="295"/>
    </location>
</feature>
<evidence type="ECO:0000259" key="1">
    <source>
        <dbReference type="Pfam" id="PF12146"/>
    </source>
</evidence>
<name>A0A4P5P9Z6_9ENTE</name>
<gene>
    <name evidence="2" type="ORF">NRIC_27980</name>
</gene>
<keyword evidence="2" id="KW-0378">Hydrolase</keyword>
<dbReference type="AlphaFoldDB" id="A0A4P5P9Z6"/>
<dbReference type="EMBL" id="BJCC01000024">
    <property type="protein sequence ID" value="GCF94907.1"/>
    <property type="molecule type" value="Genomic_DNA"/>
</dbReference>
<organism evidence="2 3">
    <name type="scientific">Enterococcus florum</name>
    <dbReference type="NCBI Taxonomy" id="2480627"/>
    <lineage>
        <taxon>Bacteria</taxon>
        <taxon>Bacillati</taxon>
        <taxon>Bacillota</taxon>
        <taxon>Bacilli</taxon>
        <taxon>Lactobacillales</taxon>
        <taxon>Enterococcaceae</taxon>
        <taxon>Enterococcus</taxon>
    </lineage>
</organism>
<dbReference type="Proteomes" id="UP000290567">
    <property type="component" value="Unassembled WGS sequence"/>
</dbReference>
<proteinExistence type="predicted"/>
<dbReference type="InterPro" id="IPR022742">
    <property type="entry name" value="Hydrolase_4"/>
</dbReference>
<dbReference type="InterPro" id="IPR051044">
    <property type="entry name" value="MAG_DAG_Lipase"/>
</dbReference>
<dbReference type="InterPro" id="IPR029058">
    <property type="entry name" value="AB_hydrolase_fold"/>
</dbReference>
<sequence>METGETMKESFQLLSTDGKTRLQGYLWTCDDPKWILQLSHGMAEHILRYAPLAEWMNLRGILVVGHDHLGHGKSARADHHGYFHSSSVEKGLVQDLYQVTKYVKGRYPELPIVVLGHSMGSFVLRNYLYTHSRAIDGAVIVGTGQQPNWLTRAGKTAASLIGSVKGDYHKSKLIDRLAFGGNNRKIKHPRTDKDWLVSLPHEVDAYLADQFCGFLFTVNGYQELFSYIIDSQDKEKIREIPSELPLLFLSGMEDPVGEYGKGVLKAAKSYRNAGIKQIEVRLYENARHEVLNERQKEQVFCDLFKWLGKIEAKEYSS</sequence>
<dbReference type="PANTHER" id="PTHR11614">
    <property type="entry name" value="PHOSPHOLIPASE-RELATED"/>
    <property type="match status" value="1"/>
</dbReference>
<protein>
    <submittedName>
        <fullName evidence="2">Alpha/beta hydrolase</fullName>
    </submittedName>
</protein>
<dbReference type="GO" id="GO:0016787">
    <property type="term" value="F:hydrolase activity"/>
    <property type="evidence" value="ECO:0007669"/>
    <property type="project" value="UniProtKB-KW"/>
</dbReference>
<dbReference type="Pfam" id="PF12146">
    <property type="entry name" value="Hydrolase_4"/>
    <property type="match status" value="1"/>
</dbReference>